<comment type="caution">
    <text evidence="1">The sequence shown here is derived from an EMBL/GenBank/DDBJ whole genome shotgun (WGS) entry which is preliminary data.</text>
</comment>
<dbReference type="AlphaFoldDB" id="A0A8H5TCX3"/>
<evidence type="ECO:0000313" key="1">
    <source>
        <dbReference type="EMBL" id="KAF5667288.1"/>
    </source>
</evidence>
<accession>A0A8H5TCX3</accession>
<gene>
    <name evidence="1" type="ORF">FHETE_5991</name>
</gene>
<evidence type="ECO:0000313" key="2">
    <source>
        <dbReference type="Proteomes" id="UP000567885"/>
    </source>
</evidence>
<dbReference type="PANTHER" id="PTHR38797:SF4">
    <property type="entry name" value="NUCLEAR PORE COMPLEX PROTEIN NUP85"/>
    <property type="match status" value="1"/>
</dbReference>
<sequence>MADTIKNLLSDNSVSADEAAHKIAGPCIEAINKDEDASKIEDQLQALWSAVLTAAEQTPHDQQDKLVEIVRSIKTLPGATDKAKKITVWDEEVSWDKLPLFGAAAREQLDTAQEKSDDACVNINSFFARLTAAGVNDLSLFAIWVLRGTLEDPSADQIAQEASPRLLKATSTWFIYASGALKKASSEGKQFDGKIAKPGASLAEHKDENGWRGFCNDRWKIWQDRLSTLKSTDLPEDVKSLVARAVDSF</sequence>
<dbReference type="OrthoDB" id="3350591at2759"/>
<keyword evidence="2" id="KW-1185">Reference proteome</keyword>
<organism evidence="1 2">
    <name type="scientific">Fusarium heterosporum</name>
    <dbReference type="NCBI Taxonomy" id="42747"/>
    <lineage>
        <taxon>Eukaryota</taxon>
        <taxon>Fungi</taxon>
        <taxon>Dikarya</taxon>
        <taxon>Ascomycota</taxon>
        <taxon>Pezizomycotina</taxon>
        <taxon>Sordariomycetes</taxon>
        <taxon>Hypocreomycetidae</taxon>
        <taxon>Hypocreales</taxon>
        <taxon>Nectriaceae</taxon>
        <taxon>Fusarium</taxon>
        <taxon>Fusarium heterosporum species complex</taxon>
    </lineage>
</organism>
<dbReference type="Proteomes" id="UP000567885">
    <property type="component" value="Unassembled WGS sequence"/>
</dbReference>
<dbReference type="InterPro" id="IPR053204">
    <property type="entry name" value="Oxopyrrolidines_Biosynth-assoc"/>
</dbReference>
<dbReference type="InterPro" id="IPR022085">
    <property type="entry name" value="OpdG"/>
</dbReference>
<dbReference type="Pfam" id="PF12311">
    <property type="entry name" value="DUF3632"/>
    <property type="match status" value="1"/>
</dbReference>
<dbReference type="PANTHER" id="PTHR38797">
    <property type="entry name" value="NUCLEAR PORE COMPLEX PROTEIN NUP85-RELATED"/>
    <property type="match status" value="1"/>
</dbReference>
<name>A0A8H5TCX3_FUSHE</name>
<protein>
    <submittedName>
        <fullName evidence="1">Uncharacterized protein</fullName>
    </submittedName>
</protein>
<proteinExistence type="predicted"/>
<dbReference type="EMBL" id="JAAGWQ010000103">
    <property type="protein sequence ID" value="KAF5667288.1"/>
    <property type="molecule type" value="Genomic_DNA"/>
</dbReference>
<reference evidence="1 2" key="1">
    <citation type="submission" date="2020-05" db="EMBL/GenBank/DDBJ databases">
        <title>Identification and distribution of gene clusters putatively required for synthesis of sphingolipid metabolism inhibitors in phylogenetically diverse species of the filamentous fungus Fusarium.</title>
        <authorList>
            <person name="Kim H.-S."/>
            <person name="Busman M."/>
            <person name="Brown D.W."/>
            <person name="Divon H."/>
            <person name="Uhlig S."/>
            <person name="Proctor R.H."/>
        </authorList>
    </citation>
    <scope>NUCLEOTIDE SEQUENCE [LARGE SCALE GENOMIC DNA]</scope>
    <source>
        <strain evidence="1 2">NRRL 20693</strain>
    </source>
</reference>